<evidence type="ECO:0000313" key="3">
    <source>
        <dbReference type="EMBL" id="KAB1072675.1"/>
    </source>
</evidence>
<dbReference type="InterPro" id="IPR011049">
    <property type="entry name" value="Serralysin-like_metalloprot_C"/>
</dbReference>
<dbReference type="Gene3D" id="2.60.40.10">
    <property type="entry name" value="Immunoglobulins"/>
    <property type="match status" value="1"/>
</dbReference>
<feature type="region of interest" description="Disordered" evidence="1">
    <location>
        <begin position="316"/>
        <end position="397"/>
    </location>
</feature>
<dbReference type="EMBL" id="VZZJ01000012">
    <property type="protein sequence ID" value="KAB1072675.1"/>
    <property type="molecule type" value="Genomic_DNA"/>
</dbReference>
<gene>
    <name evidence="3" type="ORF">F6X51_15435</name>
</gene>
<dbReference type="InterPro" id="IPR041690">
    <property type="entry name" value="Cadherin_5"/>
</dbReference>
<dbReference type="InterPro" id="IPR013783">
    <property type="entry name" value="Ig-like_fold"/>
</dbReference>
<feature type="compositionally biased region" description="Pro residues" evidence="1">
    <location>
        <begin position="352"/>
        <end position="364"/>
    </location>
</feature>
<dbReference type="Proteomes" id="UP000441523">
    <property type="component" value="Unassembled WGS sequence"/>
</dbReference>
<dbReference type="Pfam" id="PF06119">
    <property type="entry name" value="NIDO"/>
    <property type="match status" value="1"/>
</dbReference>
<proteinExistence type="predicted"/>
<dbReference type="Pfam" id="PF17892">
    <property type="entry name" value="Cadherin_5"/>
    <property type="match status" value="1"/>
</dbReference>
<dbReference type="SMART" id="SM00539">
    <property type="entry name" value="NIDO"/>
    <property type="match status" value="1"/>
</dbReference>
<reference evidence="3 4" key="1">
    <citation type="submission" date="2019-09" db="EMBL/GenBank/DDBJ databases">
        <title>YIM 132548 draft genome.</title>
        <authorList>
            <person name="Jiang L."/>
        </authorList>
    </citation>
    <scope>NUCLEOTIDE SEQUENCE [LARGE SCALE GENOMIC DNA]</scope>
    <source>
        <strain evidence="3 4">YIM 132548</strain>
    </source>
</reference>
<dbReference type="InterPro" id="IPR010221">
    <property type="entry name" value="VCBS_dom"/>
</dbReference>
<dbReference type="SUPFAM" id="SSF51120">
    <property type="entry name" value="beta-Roll"/>
    <property type="match status" value="1"/>
</dbReference>
<dbReference type="PANTHER" id="PTHR13802:SF59">
    <property type="entry name" value="SUSHI DOMAIN-CONTAINING PROTEIN 2"/>
    <property type="match status" value="1"/>
</dbReference>
<dbReference type="InterPro" id="IPR003886">
    <property type="entry name" value="NIDO_dom"/>
</dbReference>
<protein>
    <submittedName>
        <fullName evidence="3">Tandem-95 repeat protein</fullName>
    </submittedName>
</protein>
<evidence type="ECO:0000313" key="4">
    <source>
        <dbReference type="Proteomes" id="UP000441523"/>
    </source>
</evidence>
<dbReference type="NCBIfam" id="TIGR01965">
    <property type="entry name" value="VCBS_repeat"/>
    <property type="match status" value="4"/>
</dbReference>
<dbReference type="GO" id="GO:0007160">
    <property type="term" value="P:cell-matrix adhesion"/>
    <property type="evidence" value="ECO:0007669"/>
    <property type="project" value="InterPro"/>
</dbReference>
<evidence type="ECO:0000256" key="1">
    <source>
        <dbReference type="SAM" id="MobiDB-lite"/>
    </source>
</evidence>
<keyword evidence="4" id="KW-1185">Reference proteome</keyword>
<comment type="caution">
    <text evidence="3">The sequence shown here is derived from an EMBL/GenBank/DDBJ whole genome shotgun (WGS) entry which is preliminary data.</text>
</comment>
<dbReference type="PANTHER" id="PTHR13802">
    <property type="entry name" value="MUCIN 4-RELATED"/>
    <property type="match status" value="1"/>
</dbReference>
<organism evidence="3 4">
    <name type="scientific">Methylobacterium planeticum</name>
    <dbReference type="NCBI Taxonomy" id="2615211"/>
    <lineage>
        <taxon>Bacteria</taxon>
        <taxon>Pseudomonadati</taxon>
        <taxon>Pseudomonadota</taxon>
        <taxon>Alphaproteobacteria</taxon>
        <taxon>Hyphomicrobiales</taxon>
        <taxon>Methylobacteriaceae</taxon>
        <taxon>Methylobacterium</taxon>
    </lineage>
</organism>
<dbReference type="Pfam" id="PF17963">
    <property type="entry name" value="Big_9"/>
    <property type="match status" value="1"/>
</dbReference>
<feature type="domain" description="NIDO" evidence="2">
    <location>
        <begin position="1065"/>
        <end position="1206"/>
    </location>
</feature>
<dbReference type="InterPro" id="IPR006860">
    <property type="entry name" value="FecR"/>
</dbReference>
<dbReference type="Gene3D" id="2.60.40.3440">
    <property type="match status" value="1"/>
</dbReference>
<evidence type="ECO:0000259" key="2">
    <source>
        <dbReference type="SMART" id="SM00539"/>
    </source>
</evidence>
<dbReference type="NCBIfam" id="NF012211">
    <property type="entry name" value="tand_rpt_95"/>
    <property type="match status" value="2"/>
</dbReference>
<name>A0A6N6MT70_9HYPH</name>
<dbReference type="InterPro" id="IPR051495">
    <property type="entry name" value="Epithelial_Barrier/Signaling"/>
</dbReference>
<dbReference type="RefSeq" id="WP_150964565.1">
    <property type="nucleotide sequence ID" value="NZ_VZZJ01000012.1"/>
</dbReference>
<sequence length="1647" mass="164073">MKRIDEIGPSWFEPGFGFETVREVRASEGGTIRLEDPGLLFHGHYARAGADLVVSHDGQRLVVHDYFSLAHRPKLVAPNGASLSDAAIEGLSGPGATEIYAQAGANPVSDAIAAIGRVQKVGGSASLVRNGVTIAVQVGDLVYKGDVVQTDRGGSLAIAFLDGTLFNLSASARMVLNEMVYKPEGTGNTALFNLVQGSITFVAGQVAKTGDMKVGTPVATMGIRGTAVHVQIDADNGTTRFSVMTEPDGHTGRFEVFDREGSGRLLFTVSDPVQAFLVRPAGPQQVAFETVSKTPVEIQFEAGLVQSIFQTLSEVPRLPVPQGPGGGSSTPPDIVPPDVSPQQGSGPNNSGAPPPGAGEGPPLPGNHGTQPSGPGGLIPSQRPEPPVAPRGAEPDQPNLVLLPQNVAVQQDAALLASNAGQGVLVAAPGSTAVNMRIVAAHAGADAAAEGLPLTDGAIVLPGRYGTLTLHADGTYLYRADRAAALAEGVHGFDAFSYRVEGEGGVAAVATLTVDVAGVNDLPTVAGAVDLGSAPGRTARTITVAELLGGAGDVDGDALAVSGLAIRSGGGTLVDLGGGRFAYEAGARAPGAADPVILAYTVTDGHGGSVAQTARLVLVGGNTPAVMTGTLTGSVQEDGVAVASGSVTLTDPDAGDARFAAPASLAGRYGSFRFDPLTGHWSYALANASPEVQALGAGERVQDRLGIASLDGTAGGDLVVTIEGRNDAPVLDAGQGATLTEAAGRTGSAVTVSLSGSLAFSDPDRHDAHTVAVGAPVIARAGAAVPADLAGALAGALTASVTEQDGAGRVAFAFQIADAALDGLRGGERVSVTYAVTLADGQGGVATRPVTIALVGTNDAPVAEDASVALRAGRPVAGTLVASDVDSGSLSFAAVTGPAHGHLSLGADGAYCYTPEAGFLGTDSFTYRASDGSLDSNLATITLSVTGGAAPVVTSGGHASLNLTAAPSGKPLTSVAASYLTTGNNLVDGLGGGAGFGEAVLPANDDGSTGAIDIRDMFGAQGLNIFDRSYTALYVNNNGNITFDGPLGAFRPSSIGGASTSPIIAPFWADVDTSPGAPDSATPGGHSKGTNLVHIDKDPANGVLTVTWDDVGYFASHTDKLNAFQLQLIDLGHGNFDIVYRYEAVNWTLGDYSNGLHARAGYSAGGETGSYELPQSGSSAAMLALPATPGNTGLPGLYVFEVRNGQVGPGGNLQGTGTIGFSDADPGDVHAVSTGIAPGSLHWLKADGSEAGPLPTGLAARLGDAFSAQVTADAGGTGSATWALSLPKGDLAFLGAGDTLSLVYDVVIRDDTAASAPATVAVSIAGPNDGPDFGGGTQGSTAAGGSVIVTRAARAAPDPDDGAPTYPVAAGTPGHVTLPGLENTAASTHLTEADIDAGRVVSHADAAGTGSASAALTPHDAAGAVALTDVARGETVIAARGAGDAVSVPADAFLFNDLGAFGPSHVGAVAAGGQGRASLDPSGHTVSIVTAADGSTSFSYQALDADHPASNAARVAVETRPGSALIGTVGDDILIPGLNGASVLTGGEGHDVFVFSAMPGAGPTTHRVTDFDPAKDAIDLTGFVLAGSERIEDALHLTPDGAGCYALSVRSEAGFITVAHLDLAGAPAAAISVIWSNHLDHLAIPHPV</sequence>
<dbReference type="Pfam" id="PF04773">
    <property type="entry name" value="FecR"/>
    <property type="match status" value="1"/>
</dbReference>
<accession>A0A6N6MT70</accession>